<sequence length="324" mass="34531">MRDPYDILGVAKTADEAEIKRAFRRQAKQLHPDANTSDPKAQDKFAELNSAYELLSDKDKRGQFDRGEIDAEGKPRMHDFAGFGAGGRGGRSRGFSGFDGDTIFESFTFGPEGQTGYTRRGGGGGRAGGPNFDDIGDIFGFGRQQRAAGGGFTPKRGDDVEMTVTVDLEEAAQGASKRVTLPNGKTVELKIAAGTAEGHKMRLKGQGEQSFEGGSPGDAFVTIAYAPHPRFRRDGEDLRTEVMVPLEDAVLGAKVRVPTLSGAVELNVPAWTSGGRTFRLRGKGMPKTGGGAGDLLVTTNVALPETPDAELEALLRKRRDKGAA</sequence>
<dbReference type="InterPro" id="IPR036869">
    <property type="entry name" value="J_dom_sf"/>
</dbReference>
<evidence type="ECO:0000313" key="3">
    <source>
        <dbReference type="EMBL" id="BAF87197.1"/>
    </source>
</evidence>
<protein>
    <submittedName>
        <fullName evidence="3">Heat shock protein</fullName>
    </submittedName>
</protein>
<name>A8HRJ7_AZOC5</name>
<dbReference type="PANTHER" id="PTHR43096">
    <property type="entry name" value="DNAJ HOMOLOG 1, MITOCHONDRIAL-RELATED"/>
    <property type="match status" value="1"/>
</dbReference>
<dbReference type="Gene3D" id="1.10.287.110">
    <property type="entry name" value="DnaJ domain"/>
    <property type="match status" value="1"/>
</dbReference>
<dbReference type="STRING" id="438753.AZC_1199"/>
<dbReference type="PROSITE" id="PS50076">
    <property type="entry name" value="DNAJ_2"/>
    <property type="match status" value="1"/>
</dbReference>
<proteinExistence type="predicted"/>
<dbReference type="GO" id="GO:0051082">
    <property type="term" value="F:unfolded protein binding"/>
    <property type="evidence" value="ECO:0007669"/>
    <property type="project" value="InterPro"/>
</dbReference>
<dbReference type="InterPro" id="IPR002939">
    <property type="entry name" value="DnaJ_C"/>
</dbReference>
<accession>A8HRJ7</accession>
<reference evidence="3 4" key="1">
    <citation type="journal article" date="2007" name="Appl. Environ. Microbiol.">
        <title>Rhizobial factors required for stem nodule maturation and maintenance in Sesbania rostrata-Azorhizobium caulinodans ORS571 symbiosis.</title>
        <authorList>
            <person name="Suzuki S."/>
            <person name="Aono T."/>
            <person name="Lee KB."/>
            <person name="Suzuki T."/>
            <person name="Liu CT."/>
            <person name="Miwa H."/>
            <person name="Wakao S."/>
            <person name="Iki T."/>
            <person name="Oyaizu H."/>
        </authorList>
    </citation>
    <scope>NUCLEOTIDE SEQUENCE [LARGE SCALE GENOMIC DNA]</scope>
    <source>
        <strain evidence="4">ATCC 43989 / DSM 5975 / JCM 20966 / LMG 6465 / NBRC 14845 / NCIMB 13405 / ORS 571</strain>
    </source>
</reference>
<dbReference type="RefSeq" id="WP_012169730.1">
    <property type="nucleotide sequence ID" value="NC_009937.1"/>
</dbReference>
<dbReference type="KEGG" id="azc:AZC_1199"/>
<dbReference type="SUPFAM" id="SSF49493">
    <property type="entry name" value="HSP40/DnaJ peptide-binding domain"/>
    <property type="match status" value="2"/>
</dbReference>
<reference evidence="3 4" key="3">
    <citation type="journal article" date="2008" name="BMC Genomics">
        <title>The genome of the versatile nitrogen fixer Azorhizobium caulinodans ORS571.</title>
        <authorList>
            <person name="Lee KB."/>
            <person name="Backer P.D."/>
            <person name="Aono T."/>
            <person name="Liu CT."/>
            <person name="Suzuki S."/>
            <person name="Suzuki T."/>
            <person name="Kaneko T."/>
            <person name="Yamada M."/>
            <person name="Tabata S."/>
            <person name="Kupfer D.M."/>
            <person name="Najar F.Z."/>
            <person name="Wiley G.B."/>
            <person name="Roe B."/>
            <person name="Binnewies T.T."/>
            <person name="Ussery D.W."/>
            <person name="D'Haeze W."/>
            <person name="Herder J.D."/>
            <person name="Gevers D."/>
            <person name="Vereecke D."/>
            <person name="Holsters M."/>
            <person name="Oyaizu H."/>
        </authorList>
    </citation>
    <scope>NUCLEOTIDE SEQUENCE [LARGE SCALE GENOMIC DNA]</scope>
    <source>
        <strain evidence="4">ATCC 43989 / DSM 5975 / JCM 20966 / LMG 6465 / NBRC 14845 / NCIMB 13405 / ORS 571</strain>
    </source>
</reference>
<dbReference type="eggNOG" id="COG0484">
    <property type="taxonomic scope" value="Bacteria"/>
</dbReference>
<dbReference type="FunFam" id="2.60.260.20:FF:000013">
    <property type="entry name" value="DnaJ subfamily B member 11"/>
    <property type="match status" value="1"/>
</dbReference>
<feature type="domain" description="J" evidence="2">
    <location>
        <begin position="3"/>
        <end position="68"/>
    </location>
</feature>
<dbReference type="Gene3D" id="2.60.260.20">
    <property type="entry name" value="Urease metallochaperone UreE, N-terminal domain"/>
    <property type="match status" value="2"/>
</dbReference>
<reference evidence="4" key="2">
    <citation type="submission" date="2007-04" db="EMBL/GenBank/DDBJ databases">
        <title>Complete genome sequence of the nitrogen-fixing bacterium Azorhizobium caulinodans ORS571.</title>
        <authorList>
            <person name="Lee K.B."/>
            <person name="Backer P.D."/>
            <person name="Aono T."/>
            <person name="Liu C.T."/>
            <person name="Suzuki S."/>
            <person name="Suzuki T."/>
            <person name="Kaneko T."/>
            <person name="Yamada M."/>
            <person name="Tabata S."/>
            <person name="Kupfer D.M."/>
            <person name="Najar F.Z."/>
            <person name="Wiley G.B."/>
            <person name="Roe B."/>
            <person name="Binnewies T."/>
            <person name="Ussery D."/>
            <person name="Vereecke D."/>
            <person name="Gevers D."/>
            <person name="Holsters M."/>
            <person name="Oyaizu H."/>
        </authorList>
    </citation>
    <scope>NUCLEOTIDE SEQUENCE [LARGE SCALE GENOMIC DNA]</scope>
    <source>
        <strain evidence="4">ATCC 43989 / DSM 5975 / JCM 20966 / LMG 6465 / NBRC 14845 / NCIMB 13405 / ORS 571</strain>
    </source>
</reference>
<reference evidence="3 4" key="6">
    <citation type="journal article" date="2011" name="Appl. Environ. Microbiol.">
        <title>Involvement of the azorhizobial chromosome partition gene (parA) in the onset of bacteroid differentiation during Sesbania rostrata stem nodule development.</title>
        <authorList>
            <person name="Liu CT."/>
            <person name="Lee KB."/>
            <person name="Wang YS."/>
            <person name="Peng MH."/>
            <person name="Lee KT."/>
            <person name="Suzuki S."/>
            <person name="Suzuki T."/>
            <person name="Oyaizu H."/>
        </authorList>
    </citation>
    <scope>NUCLEOTIDE SEQUENCE [LARGE SCALE GENOMIC DNA]</scope>
    <source>
        <strain evidence="4">ATCC 43989 / DSM 5975 / JCM 20966 / LMG 6465 / NBRC 14845 / NCIMB 13405 / ORS 571</strain>
    </source>
</reference>
<evidence type="ECO:0000256" key="1">
    <source>
        <dbReference type="ARBA" id="ARBA00023186"/>
    </source>
</evidence>
<evidence type="ECO:0000259" key="2">
    <source>
        <dbReference type="PROSITE" id="PS50076"/>
    </source>
</evidence>
<reference evidence="3 4" key="4">
    <citation type="journal article" date="2009" name="Appl. Environ. Microbiol.">
        <title>Comparative genome-wide transcriptional profiling of Azorhizobium caulinodans ORS571 grown under free-living and symbiotic conditions.</title>
        <authorList>
            <person name="Tsukada S."/>
            <person name="Aono T."/>
            <person name="Akiba N."/>
            <person name="Lee KB."/>
            <person name="Liu CT."/>
            <person name="Toyazaki H."/>
            <person name="Oyaizu H."/>
        </authorList>
    </citation>
    <scope>NUCLEOTIDE SEQUENCE [LARGE SCALE GENOMIC DNA]</scope>
    <source>
        <strain evidence="4">ATCC 43989 / DSM 5975 / JCM 20966 / LMG 6465 / NBRC 14845 / NCIMB 13405 / ORS 571</strain>
    </source>
</reference>
<dbReference type="Proteomes" id="UP000000270">
    <property type="component" value="Chromosome"/>
</dbReference>
<dbReference type="EMBL" id="AP009384">
    <property type="protein sequence ID" value="BAF87197.1"/>
    <property type="molecule type" value="Genomic_DNA"/>
</dbReference>
<dbReference type="GO" id="GO:0042026">
    <property type="term" value="P:protein refolding"/>
    <property type="evidence" value="ECO:0007669"/>
    <property type="project" value="TreeGrafter"/>
</dbReference>
<dbReference type="InterPro" id="IPR001623">
    <property type="entry name" value="DnaJ_domain"/>
</dbReference>
<dbReference type="PRINTS" id="PR00625">
    <property type="entry name" value="JDOMAIN"/>
</dbReference>
<dbReference type="PROSITE" id="PS00636">
    <property type="entry name" value="DNAJ_1"/>
    <property type="match status" value="1"/>
</dbReference>
<keyword evidence="4" id="KW-1185">Reference proteome</keyword>
<dbReference type="Pfam" id="PF00226">
    <property type="entry name" value="DnaJ"/>
    <property type="match status" value="1"/>
</dbReference>
<dbReference type="InterPro" id="IPR008971">
    <property type="entry name" value="HSP40/DnaJ_pept-bd"/>
</dbReference>
<reference evidence="3 4" key="5">
    <citation type="journal article" date="2010" name="Appl. Environ. Microbiol.">
        <title>phrR-like gene praR of Azorhizobium caulinodans ORS571 is essential for symbiosis with Sesbania rostrata and is involved in expression of reb genes.</title>
        <authorList>
            <person name="Akiba N."/>
            <person name="Aono T."/>
            <person name="Toyazaki H."/>
            <person name="Sato S."/>
            <person name="Oyaizu H."/>
        </authorList>
    </citation>
    <scope>NUCLEOTIDE SEQUENCE [LARGE SCALE GENOMIC DNA]</scope>
    <source>
        <strain evidence="4">ATCC 43989 / DSM 5975 / JCM 20966 / LMG 6465 / NBRC 14845 / NCIMB 13405 / ORS 571</strain>
    </source>
</reference>
<dbReference type="CDD" id="cd06257">
    <property type="entry name" value="DnaJ"/>
    <property type="match status" value="1"/>
</dbReference>
<gene>
    <name evidence="3" type="primary">dnaJ</name>
    <name evidence="3" type="ordered locus">AZC_1199</name>
</gene>
<dbReference type="GO" id="GO:0005737">
    <property type="term" value="C:cytoplasm"/>
    <property type="evidence" value="ECO:0007669"/>
    <property type="project" value="TreeGrafter"/>
</dbReference>
<dbReference type="Pfam" id="PF01556">
    <property type="entry name" value="DnaJ_C"/>
    <property type="match status" value="1"/>
</dbReference>
<dbReference type="SUPFAM" id="SSF46565">
    <property type="entry name" value="Chaperone J-domain"/>
    <property type="match status" value="1"/>
</dbReference>
<dbReference type="PANTHER" id="PTHR43096:SF48">
    <property type="entry name" value="CHAPERONE PROTEIN DNAJ"/>
    <property type="match status" value="1"/>
</dbReference>
<dbReference type="AlphaFoldDB" id="A8HRJ7"/>
<organism evidence="3 4">
    <name type="scientific">Azorhizobium caulinodans (strain ATCC 43989 / DSM 5975 / JCM 20966 / LMG 6465 / NBRC 14845 / NCIMB 13405 / ORS 571)</name>
    <dbReference type="NCBI Taxonomy" id="438753"/>
    <lineage>
        <taxon>Bacteria</taxon>
        <taxon>Pseudomonadati</taxon>
        <taxon>Pseudomonadota</taxon>
        <taxon>Alphaproteobacteria</taxon>
        <taxon>Hyphomicrobiales</taxon>
        <taxon>Xanthobacteraceae</taxon>
        <taxon>Azorhizobium</taxon>
    </lineage>
</organism>
<dbReference type="SMART" id="SM00271">
    <property type="entry name" value="DnaJ"/>
    <property type="match status" value="1"/>
</dbReference>
<keyword evidence="1" id="KW-0143">Chaperone</keyword>
<dbReference type="InterPro" id="IPR018253">
    <property type="entry name" value="DnaJ_domain_CS"/>
</dbReference>
<dbReference type="CDD" id="cd10747">
    <property type="entry name" value="DnaJ_C"/>
    <property type="match status" value="1"/>
</dbReference>
<dbReference type="HOGENOM" id="CLU_017633_0_0_5"/>
<keyword evidence="3" id="KW-0346">Stress response</keyword>
<evidence type="ECO:0000313" key="4">
    <source>
        <dbReference type="Proteomes" id="UP000000270"/>
    </source>
</evidence>